<keyword evidence="4" id="KW-0460">Magnesium</keyword>
<dbReference type="GO" id="GO:0019213">
    <property type="term" value="F:deacetylase activity"/>
    <property type="evidence" value="ECO:0007669"/>
    <property type="project" value="TreeGrafter"/>
</dbReference>
<dbReference type="PANTHER" id="PTHR31609:SF1">
    <property type="entry name" value="CARBOHYDRATE DEACETYLASE"/>
    <property type="match status" value="1"/>
</dbReference>
<dbReference type="GO" id="GO:0005975">
    <property type="term" value="P:carbohydrate metabolic process"/>
    <property type="evidence" value="ECO:0007669"/>
    <property type="project" value="InterPro"/>
</dbReference>
<organism evidence="7 8">
    <name type="scientific">Paenibacillus ginsengarvi</name>
    <dbReference type="NCBI Taxonomy" id="400777"/>
    <lineage>
        <taxon>Bacteria</taxon>
        <taxon>Bacillati</taxon>
        <taxon>Bacillota</taxon>
        <taxon>Bacilli</taxon>
        <taxon>Bacillales</taxon>
        <taxon>Paenibacillaceae</taxon>
        <taxon>Paenibacillus</taxon>
    </lineage>
</organism>
<keyword evidence="8" id="KW-1185">Reference proteome</keyword>
<dbReference type="InterPro" id="IPR011330">
    <property type="entry name" value="Glyco_hydro/deAcase_b/a-brl"/>
</dbReference>
<evidence type="ECO:0000256" key="2">
    <source>
        <dbReference type="ARBA" id="ARBA00022723"/>
    </source>
</evidence>
<dbReference type="PANTHER" id="PTHR31609">
    <property type="entry name" value="YDJC DEACETYLASE FAMILY MEMBER"/>
    <property type="match status" value="1"/>
</dbReference>
<comment type="cofactor">
    <cofactor evidence="1">
        <name>Mg(2+)</name>
        <dbReference type="ChEBI" id="CHEBI:18420"/>
    </cofactor>
</comment>
<evidence type="ECO:0000313" key="8">
    <source>
        <dbReference type="Proteomes" id="UP000282311"/>
    </source>
</evidence>
<reference evidence="7 8" key="1">
    <citation type="journal article" date="2007" name="Int. J. Syst. Evol. Microbiol.">
        <title>Paenibacillus ginsengarvi sp. nov., isolated from soil from ginseng cultivation.</title>
        <authorList>
            <person name="Yoon M.H."/>
            <person name="Ten L.N."/>
            <person name="Im W.T."/>
        </authorList>
    </citation>
    <scope>NUCLEOTIDE SEQUENCE [LARGE SCALE GENOMIC DNA]</scope>
    <source>
        <strain evidence="7 8">KCTC 13059</strain>
    </source>
</reference>
<comment type="caution">
    <text evidence="7">The sequence shown here is derived from an EMBL/GenBank/DDBJ whole genome shotgun (WGS) entry which is preliminary data.</text>
</comment>
<dbReference type="Gene3D" id="3.20.20.370">
    <property type="entry name" value="Glycoside hydrolase/deacetylase"/>
    <property type="match status" value="1"/>
</dbReference>
<dbReference type="InterPro" id="IPR006879">
    <property type="entry name" value="YdjC-like"/>
</dbReference>
<evidence type="ECO:0000256" key="4">
    <source>
        <dbReference type="ARBA" id="ARBA00022842"/>
    </source>
</evidence>
<dbReference type="EMBL" id="RBAH01000023">
    <property type="protein sequence ID" value="RKN74959.1"/>
    <property type="molecule type" value="Genomic_DNA"/>
</dbReference>
<feature type="region of interest" description="Disordered" evidence="6">
    <location>
        <begin position="299"/>
        <end position="342"/>
    </location>
</feature>
<dbReference type="GO" id="GO:0016787">
    <property type="term" value="F:hydrolase activity"/>
    <property type="evidence" value="ECO:0007669"/>
    <property type="project" value="UniProtKB-KW"/>
</dbReference>
<feature type="compositionally biased region" description="Basic residues" evidence="6">
    <location>
        <begin position="305"/>
        <end position="342"/>
    </location>
</feature>
<evidence type="ECO:0000256" key="6">
    <source>
        <dbReference type="SAM" id="MobiDB-lite"/>
    </source>
</evidence>
<evidence type="ECO:0000256" key="5">
    <source>
        <dbReference type="ARBA" id="ARBA00023277"/>
    </source>
</evidence>
<keyword evidence="5" id="KW-0119">Carbohydrate metabolism</keyword>
<protein>
    <submittedName>
        <fullName evidence="7">ChbG/HpnK family deacetylase</fullName>
    </submittedName>
</protein>
<dbReference type="GO" id="GO:0046872">
    <property type="term" value="F:metal ion binding"/>
    <property type="evidence" value="ECO:0007669"/>
    <property type="project" value="UniProtKB-KW"/>
</dbReference>
<sequence length="342" mass="37979">MQYGRASESGLIQPGGGAILAKYLIVNADDFGFSRRVNDGIWHAHTAGAITSATLMANMPGFDHAVWLAQRTPSLGVGLHINLTYGKPLSPKEDIPSLVGLEGYFSDRRVGWNPEEAELEIERQLDKLLAARMTPTHLDTHHHIHIEVPSIYAILKKIALRRRIPMRRHPWAETGGDAPLQTERLIMDTFDDGNGTARLLRYLEDLPEGTTEIMCHPGYGEDKGTAASQGSAARAAELQTFTDPAVREAIRQLDIRLIHYGQLADVPASPVPDVPAIAETAPEQVEIFLPQSGTTAVPLSVPAAGRRRRKSSYSRGRGKRRMRIKRRKRKPARVHRGNRRKR</sequence>
<proteinExistence type="predicted"/>
<accession>A0A3B0BRW5</accession>
<dbReference type="Proteomes" id="UP000282311">
    <property type="component" value="Unassembled WGS sequence"/>
</dbReference>
<evidence type="ECO:0000256" key="3">
    <source>
        <dbReference type="ARBA" id="ARBA00022801"/>
    </source>
</evidence>
<dbReference type="SUPFAM" id="SSF88713">
    <property type="entry name" value="Glycoside hydrolase/deacetylase"/>
    <property type="match status" value="1"/>
</dbReference>
<name>A0A3B0BRW5_9BACL</name>
<evidence type="ECO:0000313" key="7">
    <source>
        <dbReference type="EMBL" id="RKN74959.1"/>
    </source>
</evidence>
<dbReference type="AlphaFoldDB" id="A0A3B0BRW5"/>
<gene>
    <name evidence="7" type="ORF">D7M11_25810</name>
</gene>
<dbReference type="Pfam" id="PF04794">
    <property type="entry name" value="YdjC"/>
    <property type="match status" value="1"/>
</dbReference>
<keyword evidence="2" id="KW-0479">Metal-binding</keyword>
<evidence type="ECO:0000256" key="1">
    <source>
        <dbReference type="ARBA" id="ARBA00001946"/>
    </source>
</evidence>
<keyword evidence="3" id="KW-0378">Hydrolase</keyword>